<organism evidence="2 3">
    <name type="scientific">Anaerocolumna cellulosilytica</name>
    <dbReference type="NCBI Taxonomy" id="433286"/>
    <lineage>
        <taxon>Bacteria</taxon>
        <taxon>Bacillati</taxon>
        <taxon>Bacillota</taxon>
        <taxon>Clostridia</taxon>
        <taxon>Lachnospirales</taxon>
        <taxon>Lachnospiraceae</taxon>
        <taxon>Anaerocolumna</taxon>
    </lineage>
</organism>
<accession>A0A6S6R4I5</accession>
<dbReference type="Pfam" id="PF14501">
    <property type="entry name" value="HATPase_c_5"/>
    <property type="match status" value="1"/>
</dbReference>
<feature type="domain" description="Sensor histidine kinase NatK-like C-terminal" evidence="1">
    <location>
        <begin position="332"/>
        <end position="432"/>
    </location>
</feature>
<dbReference type="InterPro" id="IPR036890">
    <property type="entry name" value="HATPase_C_sf"/>
</dbReference>
<protein>
    <recommendedName>
        <fullName evidence="1">Sensor histidine kinase NatK-like C-terminal domain-containing protein</fullName>
    </recommendedName>
</protein>
<sequence length="434" mass="50675">MMLMFQFVEFLYCFFRIDLCCCLLNCFFESKGSHKRQQIVRITISLPLAILGFFNSQVATYSNSMIAIIIIYLSAATYYLYNETFRIRFLVICLYIMISVFGEILFIFLISLLNGNVDLGYRISTLNSPERFIYTLALLIIWGLIFLVLRQSLMGKITYVYKYKRLLLGFAIGGSSATIYFQRIFLQSITGEMMLQWTCFLIWCILSVSLAVIYFIYRDNLERANLEEVYKQMTAQNYTNLSDLYKKNSSIYHDLKNHISILHQYLKNNESKQALNYIESIIEPIRLLDNTVNTENQILDILLNYKLTEANKHNIQVETNIERIGDIQIKDYDLCSIVSNIFDNAIEACHFVKNTQKWISIVMKKKNNMLILKVSNSSARKPKILNDMIITSKEDKHLHGLGLWSIKSIVNEYEGLLDFNYNEDLFEVMITINC</sequence>
<dbReference type="AlphaFoldDB" id="A0A6S6R4I5"/>
<dbReference type="SUPFAM" id="SSF55874">
    <property type="entry name" value="ATPase domain of HSP90 chaperone/DNA topoisomerase II/histidine kinase"/>
    <property type="match status" value="1"/>
</dbReference>
<dbReference type="KEGG" id="acel:acsn021_15470"/>
<dbReference type="GO" id="GO:0042802">
    <property type="term" value="F:identical protein binding"/>
    <property type="evidence" value="ECO:0007669"/>
    <property type="project" value="TreeGrafter"/>
</dbReference>
<dbReference type="InterPro" id="IPR032834">
    <property type="entry name" value="NatK-like_C"/>
</dbReference>
<dbReference type="Gene3D" id="3.30.565.10">
    <property type="entry name" value="Histidine kinase-like ATPase, C-terminal domain"/>
    <property type="match status" value="1"/>
</dbReference>
<gene>
    <name evidence="2" type="ORF">acsn021_15470</name>
</gene>
<dbReference type="CDD" id="cd16935">
    <property type="entry name" value="HATPase_AgrC-ComD-like"/>
    <property type="match status" value="1"/>
</dbReference>
<dbReference type="EMBL" id="AP023367">
    <property type="protein sequence ID" value="BCJ93978.1"/>
    <property type="molecule type" value="Genomic_DNA"/>
</dbReference>
<dbReference type="Proteomes" id="UP000515561">
    <property type="component" value="Chromosome"/>
</dbReference>
<reference evidence="2 3" key="1">
    <citation type="journal article" date="2016" name="Int. J. Syst. Evol. Microbiol.">
        <title>Descriptions of Anaerotaenia torta gen. nov., sp. nov. and Anaerocolumna cellulosilytica gen. nov., sp. nov. isolated from a methanogenic reactor of cattle waste.</title>
        <authorList>
            <person name="Uek A."/>
            <person name="Ohtaki Y."/>
            <person name="Kaku N."/>
            <person name="Ueki K."/>
        </authorList>
    </citation>
    <scope>NUCLEOTIDE SEQUENCE [LARGE SCALE GENOMIC DNA]</scope>
    <source>
        <strain evidence="2 3">SN021</strain>
    </source>
</reference>
<evidence type="ECO:0000313" key="3">
    <source>
        <dbReference type="Proteomes" id="UP000515561"/>
    </source>
</evidence>
<dbReference type="PANTHER" id="PTHR40448">
    <property type="entry name" value="TWO-COMPONENT SENSOR HISTIDINE KINASE"/>
    <property type="match status" value="1"/>
</dbReference>
<dbReference type="PANTHER" id="PTHR40448:SF1">
    <property type="entry name" value="TWO-COMPONENT SENSOR HISTIDINE KINASE"/>
    <property type="match status" value="1"/>
</dbReference>
<name>A0A6S6R4I5_9FIRM</name>
<keyword evidence="3" id="KW-1185">Reference proteome</keyword>
<proteinExistence type="predicted"/>
<evidence type="ECO:0000259" key="1">
    <source>
        <dbReference type="Pfam" id="PF14501"/>
    </source>
</evidence>
<evidence type="ECO:0000313" key="2">
    <source>
        <dbReference type="EMBL" id="BCJ93978.1"/>
    </source>
</evidence>